<dbReference type="EMBL" id="GBRH01168419">
    <property type="protein sequence ID" value="JAE29477.1"/>
    <property type="molecule type" value="Transcribed_RNA"/>
</dbReference>
<organism evidence="1">
    <name type="scientific">Arundo donax</name>
    <name type="common">Giant reed</name>
    <name type="synonym">Donax arundinaceus</name>
    <dbReference type="NCBI Taxonomy" id="35708"/>
    <lineage>
        <taxon>Eukaryota</taxon>
        <taxon>Viridiplantae</taxon>
        <taxon>Streptophyta</taxon>
        <taxon>Embryophyta</taxon>
        <taxon>Tracheophyta</taxon>
        <taxon>Spermatophyta</taxon>
        <taxon>Magnoliopsida</taxon>
        <taxon>Liliopsida</taxon>
        <taxon>Poales</taxon>
        <taxon>Poaceae</taxon>
        <taxon>PACMAD clade</taxon>
        <taxon>Arundinoideae</taxon>
        <taxon>Arundineae</taxon>
        <taxon>Arundo</taxon>
    </lineage>
</organism>
<evidence type="ECO:0000313" key="1">
    <source>
        <dbReference type="EMBL" id="JAE29477.1"/>
    </source>
</evidence>
<reference evidence="1" key="1">
    <citation type="submission" date="2014-09" db="EMBL/GenBank/DDBJ databases">
        <authorList>
            <person name="Magalhaes I.L.F."/>
            <person name="Oliveira U."/>
            <person name="Santos F.R."/>
            <person name="Vidigal T.H.D.A."/>
            <person name="Brescovit A.D."/>
            <person name="Santos A.J."/>
        </authorList>
    </citation>
    <scope>NUCLEOTIDE SEQUENCE</scope>
    <source>
        <tissue evidence="1">Shoot tissue taken approximately 20 cm above the soil surface</tissue>
    </source>
</reference>
<proteinExistence type="predicted"/>
<dbReference type="AlphaFoldDB" id="A0A0A9GY72"/>
<name>A0A0A9GY72_ARUDO</name>
<accession>A0A0A9GY72</accession>
<reference evidence="1" key="2">
    <citation type="journal article" date="2015" name="Data Brief">
        <title>Shoot transcriptome of the giant reed, Arundo donax.</title>
        <authorList>
            <person name="Barrero R.A."/>
            <person name="Guerrero F.D."/>
            <person name="Moolhuijzen P."/>
            <person name="Goolsby J.A."/>
            <person name="Tidwell J."/>
            <person name="Bellgard S.E."/>
            <person name="Bellgard M.I."/>
        </authorList>
    </citation>
    <scope>NUCLEOTIDE SEQUENCE</scope>
    <source>
        <tissue evidence="1">Shoot tissue taken approximately 20 cm above the soil surface</tissue>
    </source>
</reference>
<protein>
    <submittedName>
        <fullName evidence="1">Uncharacterized protein</fullName>
    </submittedName>
</protein>
<sequence length="56" mass="6015">MQGLGWFLHISIRLMKHYLLVKGVPGRQAEDVVVLWAHGGGSGPSVFGTLDLIIGS</sequence>